<dbReference type="EMBL" id="MW288177">
    <property type="protein sequence ID" value="QPL15310.1"/>
    <property type="molecule type" value="Viral_cRNA"/>
</dbReference>
<name>A0A7T0Q4N3_9RHAB</name>
<organism evidence="2">
    <name type="scientific">Hymenopteran rhabdo-related virus OKIAV25</name>
    <dbReference type="NCBI Taxonomy" id="2792581"/>
    <lineage>
        <taxon>Viruses</taxon>
        <taxon>Riboviria</taxon>
        <taxon>Orthornavirae</taxon>
        <taxon>Negarnaviricota</taxon>
        <taxon>Haploviricotina</taxon>
        <taxon>Monjiviricetes</taxon>
        <taxon>Mononegavirales</taxon>
        <taxon>Rhabdoviridae</taxon>
    </lineage>
</organism>
<accession>A0A7T0Q4N3</accession>
<evidence type="ECO:0000313" key="2">
    <source>
        <dbReference type="EMBL" id="QPL15310.1"/>
    </source>
</evidence>
<protein>
    <submittedName>
        <fullName evidence="2">Glycoprotein</fullName>
    </submittedName>
</protein>
<sequence>MMKLQWIVITTLMSGLHCQQLLLHQAKTSPILIPYPGEVSCGINSRNSKWAQISFYYPIHEYFDRPCIMCKAIQRKTECYSNFIGQTTINTVSEMEETFTTDMQEKVMQYLKNNHESDLNHAQDGGTFEIIPEGYIKCSWLRTIESIGIVLRCRVTHCKFGRQGLLSPLALPNFQVSDVHGYGSPTTSLYLYAPISDNSHIDCPFSLKGVDYCAIGVHQNSSLETAICTASKTLFQIDFSQSAFVCNISSHAIWLSKTGEYISRQVVDKTTNNVGHELSTTDSKTLLDIRKSVSSLSELNFISNVIQRDTGNQYFLENCLKYKLQWSQWAYGYPSSCLAALDLISTSRYAGCRYHEEGILAYETLPVLVPISELKYNISTRTLMSIKSGVSFPIIPYIGIIMNKQLSSMSYESWFPRIYPLMNGDYWSSERNTVIHSHHHFEELKLLTQKPEFQSSLSNDFLMTVPFSTHSFAIRFSNYTQDYTQEVLPVLLPGFGWISNSILWMIILLIMVIMFAKIASCLIPSFSSVDKFGPARYV</sequence>
<keyword evidence="1" id="KW-0472">Membrane</keyword>
<keyword evidence="1" id="KW-0812">Transmembrane</keyword>
<proteinExistence type="predicted"/>
<reference evidence="2" key="1">
    <citation type="journal article" date="2019" name="PLoS Pathog.">
        <title>Re-assessing the diversity of negative strand RNA viruses in insects.</title>
        <authorList>
            <person name="Kafer S."/>
            <person name="Paraskevopoulou S."/>
            <person name="Zirkel F."/>
            <person name="Wieseke N."/>
            <person name="Donath A."/>
            <person name="Petersen M."/>
            <person name="Jones T.C."/>
            <person name="Liu S."/>
            <person name="Zhou X."/>
            <person name="Middendorf M."/>
            <person name="Junglen S."/>
            <person name="Misof B."/>
            <person name="Drosten C."/>
        </authorList>
    </citation>
    <scope>NUCLEOTIDE SEQUENCE</scope>
    <source>
        <strain evidence="2">OKIAV25</strain>
    </source>
</reference>
<keyword evidence="1" id="KW-1133">Transmembrane helix</keyword>
<feature type="transmembrane region" description="Helical" evidence="1">
    <location>
        <begin position="502"/>
        <end position="523"/>
    </location>
</feature>
<evidence type="ECO:0000256" key="1">
    <source>
        <dbReference type="SAM" id="Phobius"/>
    </source>
</evidence>